<evidence type="ECO:0000313" key="4">
    <source>
        <dbReference type="EMBL" id="MET3643670.1"/>
    </source>
</evidence>
<comment type="caution">
    <text evidence="4">The sequence shown here is derived from an EMBL/GenBank/DDBJ whole genome shotgun (WGS) entry which is preliminary data.</text>
</comment>
<dbReference type="PANTHER" id="PTHR30093">
    <property type="entry name" value="GENERAL SECRETION PATHWAY PROTEIN G"/>
    <property type="match status" value="1"/>
</dbReference>
<keyword evidence="3" id="KW-1133">Transmembrane helix</keyword>
<keyword evidence="3" id="KW-0472">Membrane</keyword>
<feature type="transmembrane region" description="Helical" evidence="3">
    <location>
        <begin position="20"/>
        <end position="41"/>
    </location>
</feature>
<comment type="subcellular location">
    <subcellularLocation>
        <location evidence="1">Cell surface</location>
    </subcellularLocation>
</comment>
<evidence type="ECO:0000256" key="3">
    <source>
        <dbReference type="SAM" id="Phobius"/>
    </source>
</evidence>
<evidence type="ECO:0000256" key="1">
    <source>
        <dbReference type="ARBA" id="ARBA00004241"/>
    </source>
</evidence>
<dbReference type="InterPro" id="IPR012902">
    <property type="entry name" value="N_methyl_site"/>
</dbReference>
<sequence>MLSKLQNIRRNAKKKGFTLVELVVVIIIIAIIAAVALPRIASFQESARKSRIQSEHRQLVTAIQSRIAQAAEPTTEYEKITKLDDLKDYMNIKGGTVTSSVEKNNKQPAHVIADGKLTSTYTNPGDSSKNDTWEYVFSPAGKK</sequence>
<dbReference type="Proteomes" id="UP001549055">
    <property type="component" value="Unassembled WGS sequence"/>
</dbReference>
<protein>
    <submittedName>
        <fullName evidence="4">Type IV pilus assembly protein PilA</fullName>
    </submittedName>
</protein>
<dbReference type="PROSITE" id="PS00409">
    <property type="entry name" value="PROKAR_NTER_METHYL"/>
    <property type="match status" value="1"/>
</dbReference>
<dbReference type="RefSeq" id="WP_253362808.1">
    <property type="nucleotide sequence ID" value="NZ_JALJXU010000001.1"/>
</dbReference>
<dbReference type="Pfam" id="PF07963">
    <property type="entry name" value="N_methyl"/>
    <property type="match status" value="1"/>
</dbReference>
<organism evidence="4 5">
    <name type="scientific">Streptococcus gallinaceus</name>
    <dbReference type="NCBI Taxonomy" id="165758"/>
    <lineage>
        <taxon>Bacteria</taxon>
        <taxon>Bacillati</taxon>
        <taxon>Bacillota</taxon>
        <taxon>Bacilli</taxon>
        <taxon>Lactobacillales</taxon>
        <taxon>Streptococcaceae</taxon>
        <taxon>Streptococcus</taxon>
    </lineage>
</organism>
<keyword evidence="2" id="KW-0178">Competence</keyword>
<dbReference type="EMBL" id="JBEPMK010000001">
    <property type="protein sequence ID" value="MET3643670.1"/>
    <property type="molecule type" value="Genomic_DNA"/>
</dbReference>
<dbReference type="SUPFAM" id="SSF54523">
    <property type="entry name" value="Pili subunits"/>
    <property type="match status" value="1"/>
</dbReference>
<dbReference type="NCBIfam" id="TIGR02532">
    <property type="entry name" value="IV_pilin_GFxxxE"/>
    <property type="match status" value="1"/>
</dbReference>
<keyword evidence="5" id="KW-1185">Reference proteome</keyword>
<dbReference type="InterPro" id="IPR045584">
    <property type="entry name" value="Pilin-like"/>
</dbReference>
<accession>A0ABV2JJX1</accession>
<keyword evidence="3" id="KW-0812">Transmembrane</keyword>
<gene>
    <name evidence="4" type="ORF">ABID27_000287</name>
</gene>
<proteinExistence type="predicted"/>
<evidence type="ECO:0000313" key="5">
    <source>
        <dbReference type="Proteomes" id="UP001549055"/>
    </source>
</evidence>
<dbReference type="Gene3D" id="3.30.700.10">
    <property type="entry name" value="Glycoprotein, Type 4 Pilin"/>
    <property type="match status" value="1"/>
</dbReference>
<reference evidence="4 5" key="1">
    <citation type="submission" date="2024-06" db="EMBL/GenBank/DDBJ databases">
        <title>Genomic Encyclopedia of Type Strains, Phase IV (KMG-IV): sequencing the most valuable type-strain genomes for metagenomic binning, comparative biology and taxonomic classification.</title>
        <authorList>
            <person name="Goeker M."/>
        </authorList>
    </citation>
    <scope>NUCLEOTIDE SEQUENCE [LARGE SCALE GENOMIC DNA]</scope>
    <source>
        <strain evidence="4 5">DSM 15349</strain>
    </source>
</reference>
<evidence type="ECO:0000256" key="2">
    <source>
        <dbReference type="ARBA" id="ARBA00023287"/>
    </source>
</evidence>
<name>A0ABV2JJX1_9STRE</name>